<reference evidence="2 3" key="1">
    <citation type="submission" date="2023-04" db="EMBL/GenBank/DDBJ databases">
        <title>A long-awaited taxogenomic arrangement of the family Halomonadaceae.</title>
        <authorList>
            <person name="De La Haba R."/>
            <person name="Chuvochina M."/>
            <person name="Wittouck S."/>
            <person name="Arahal D.R."/>
            <person name="Sanchez-Porro C."/>
            <person name="Hugenholtz P."/>
            <person name="Ventosa A."/>
        </authorList>
    </citation>
    <scope>NUCLEOTIDE SEQUENCE [LARGE SCALE GENOMIC DNA]</scope>
    <source>
        <strain evidence="2 3">DSM 22428</strain>
    </source>
</reference>
<keyword evidence="1" id="KW-0472">Membrane</keyword>
<feature type="transmembrane region" description="Helical" evidence="1">
    <location>
        <begin position="56"/>
        <end position="74"/>
    </location>
</feature>
<feature type="transmembrane region" description="Helical" evidence="1">
    <location>
        <begin position="129"/>
        <end position="148"/>
    </location>
</feature>
<keyword evidence="1" id="KW-1133">Transmembrane helix</keyword>
<feature type="transmembrane region" description="Helical" evidence="1">
    <location>
        <begin position="9"/>
        <end position="29"/>
    </location>
</feature>
<evidence type="ECO:0000313" key="3">
    <source>
        <dbReference type="Proteomes" id="UP001269375"/>
    </source>
</evidence>
<proteinExistence type="predicted"/>
<evidence type="ECO:0008006" key="4">
    <source>
        <dbReference type="Google" id="ProtNLM"/>
    </source>
</evidence>
<dbReference type="Proteomes" id="UP001269375">
    <property type="component" value="Unassembled WGS sequence"/>
</dbReference>
<organism evidence="2 3">
    <name type="scientific">Larsenimonas suaedae</name>
    <dbReference type="NCBI Taxonomy" id="1851019"/>
    <lineage>
        <taxon>Bacteria</taxon>
        <taxon>Pseudomonadati</taxon>
        <taxon>Pseudomonadota</taxon>
        <taxon>Gammaproteobacteria</taxon>
        <taxon>Oceanospirillales</taxon>
        <taxon>Halomonadaceae</taxon>
        <taxon>Larsenimonas</taxon>
    </lineage>
</organism>
<comment type="caution">
    <text evidence="2">The sequence shown here is derived from an EMBL/GenBank/DDBJ whole genome shotgun (WGS) entry which is preliminary data.</text>
</comment>
<feature type="transmembrane region" description="Helical" evidence="1">
    <location>
        <begin position="35"/>
        <end position="51"/>
    </location>
</feature>
<feature type="transmembrane region" description="Helical" evidence="1">
    <location>
        <begin position="154"/>
        <end position="175"/>
    </location>
</feature>
<keyword evidence="1" id="KW-0812">Transmembrane</keyword>
<evidence type="ECO:0000313" key="2">
    <source>
        <dbReference type="EMBL" id="MDR5896486.1"/>
    </source>
</evidence>
<dbReference type="RefSeq" id="WP_251594170.1">
    <property type="nucleotide sequence ID" value="NZ_JAMLJI010000003.1"/>
</dbReference>
<feature type="transmembrane region" description="Helical" evidence="1">
    <location>
        <begin position="80"/>
        <end position="97"/>
    </location>
</feature>
<gene>
    <name evidence="2" type="ORF">QC825_10415</name>
</gene>
<accession>A0ABU1GWR5</accession>
<sequence>MIKSPPTSPLLMLVSLLGVLYPVAMLLLLPHLNSLALALIGVGLMLVRGVLTHRLWLHLGLALPLVAIVLFGSSELGMRLYPVMGNALMLFIFAGSLRGPMPIIERLARLKEPDLPEAGVRYTRQVTRVWCAFFTINMIIAALTALFADIELWTLYNGVISYCLTGALFAGEWLVRHHVRRRATS</sequence>
<keyword evidence="3" id="KW-1185">Reference proteome</keyword>
<name>A0ABU1GWR5_9GAMM</name>
<protein>
    <recommendedName>
        <fullName evidence="4">DNA gyrase subunit B</fullName>
    </recommendedName>
</protein>
<evidence type="ECO:0000256" key="1">
    <source>
        <dbReference type="SAM" id="Phobius"/>
    </source>
</evidence>
<dbReference type="EMBL" id="JARWAO010000005">
    <property type="protein sequence ID" value="MDR5896486.1"/>
    <property type="molecule type" value="Genomic_DNA"/>
</dbReference>